<proteinExistence type="predicted"/>
<comment type="caution">
    <text evidence="3">The sequence shown here is derived from an EMBL/GenBank/DDBJ whole genome shotgun (WGS) entry which is preliminary data.</text>
</comment>
<sequence>MWRRAEEESTEDATSLLTKQDKVVSTLEDEDERSRLGPSISSLFSLRNRQRKAFRQILDMTLICGTYFFFGSLFYRLTNKEFTWRYAFFYAVNVGLGVGYGDLHIRDTFTKWFTCGYVLVGSSVVVSALTLFLQLAQQRLEDDKLGVAFLFYACCLVGGVYLGFAYENAQEFVDALLFSMSNYTTAGLIVPRNNYGMYWVTWSLLVGVPANMVLMGQVANRFLAGYDDEDDDNTTRRPLDDDAVPAYTSWLEDKLLTTAAISPDKLQEIRASFLGPLSPACE</sequence>
<feature type="transmembrane region" description="Helical" evidence="1">
    <location>
        <begin position="145"/>
        <end position="165"/>
    </location>
</feature>
<protein>
    <recommendedName>
        <fullName evidence="2">Potassium channel domain-containing protein</fullName>
    </recommendedName>
</protein>
<feature type="domain" description="Potassium channel" evidence="2">
    <location>
        <begin position="63"/>
        <end position="137"/>
    </location>
</feature>
<dbReference type="Gene3D" id="1.10.287.70">
    <property type="match status" value="1"/>
</dbReference>
<dbReference type="Proteomes" id="UP001230188">
    <property type="component" value="Unassembled WGS sequence"/>
</dbReference>
<reference evidence="3" key="1">
    <citation type="submission" date="2023-01" db="EMBL/GenBank/DDBJ databases">
        <title>Metagenome sequencing of chrysophaentin producing Chrysophaeum taylorii.</title>
        <authorList>
            <person name="Davison J."/>
            <person name="Bewley C."/>
        </authorList>
    </citation>
    <scope>NUCLEOTIDE SEQUENCE</scope>
    <source>
        <strain evidence="3">NIES-1699</strain>
    </source>
</reference>
<dbReference type="EMBL" id="JAQMWT010000028">
    <property type="protein sequence ID" value="KAJ8613547.1"/>
    <property type="molecule type" value="Genomic_DNA"/>
</dbReference>
<keyword evidence="1" id="KW-0812">Transmembrane</keyword>
<feature type="transmembrane region" description="Helical" evidence="1">
    <location>
        <begin position="196"/>
        <end position="214"/>
    </location>
</feature>
<dbReference type="AlphaFoldDB" id="A0AAD7UN88"/>
<evidence type="ECO:0000256" key="1">
    <source>
        <dbReference type="SAM" id="Phobius"/>
    </source>
</evidence>
<dbReference type="Pfam" id="PF07885">
    <property type="entry name" value="Ion_trans_2"/>
    <property type="match status" value="1"/>
</dbReference>
<feature type="transmembrane region" description="Helical" evidence="1">
    <location>
        <begin position="172"/>
        <end position="190"/>
    </location>
</feature>
<keyword evidence="1" id="KW-1133">Transmembrane helix</keyword>
<dbReference type="InterPro" id="IPR013099">
    <property type="entry name" value="K_chnl_dom"/>
</dbReference>
<evidence type="ECO:0000313" key="4">
    <source>
        <dbReference type="Proteomes" id="UP001230188"/>
    </source>
</evidence>
<organism evidence="3 4">
    <name type="scientific">Chrysophaeum taylorii</name>
    <dbReference type="NCBI Taxonomy" id="2483200"/>
    <lineage>
        <taxon>Eukaryota</taxon>
        <taxon>Sar</taxon>
        <taxon>Stramenopiles</taxon>
        <taxon>Ochrophyta</taxon>
        <taxon>Pelagophyceae</taxon>
        <taxon>Pelagomonadales</taxon>
        <taxon>Pelagomonadaceae</taxon>
        <taxon>Chrysophaeum</taxon>
    </lineage>
</organism>
<name>A0AAD7UN88_9STRA</name>
<accession>A0AAD7UN88</accession>
<feature type="transmembrane region" description="Helical" evidence="1">
    <location>
        <begin position="57"/>
        <end position="77"/>
    </location>
</feature>
<gene>
    <name evidence="3" type="ORF">CTAYLR_002186</name>
</gene>
<feature type="transmembrane region" description="Helical" evidence="1">
    <location>
        <begin position="83"/>
        <end position="100"/>
    </location>
</feature>
<keyword evidence="1" id="KW-0472">Membrane</keyword>
<evidence type="ECO:0000313" key="3">
    <source>
        <dbReference type="EMBL" id="KAJ8613547.1"/>
    </source>
</evidence>
<feature type="transmembrane region" description="Helical" evidence="1">
    <location>
        <begin position="112"/>
        <end position="133"/>
    </location>
</feature>
<evidence type="ECO:0000259" key="2">
    <source>
        <dbReference type="Pfam" id="PF07885"/>
    </source>
</evidence>
<dbReference type="SUPFAM" id="SSF81324">
    <property type="entry name" value="Voltage-gated potassium channels"/>
    <property type="match status" value="2"/>
</dbReference>
<keyword evidence="4" id="KW-1185">Reference proteome</keyword>